<evidence type="ECO:0000259" key="13">
    <source>
        <dbReference type="PROSITE" id="PS50135"/>
    </source>
</evidence>
<dbReference type="InterPro" id="IPR041984">
    <property type="entry name" value="Rsc8/Ssr1/Ssr2_ZZ"/>
</dbReference>
<evidence type="ECO:0000313" key="18">
    <source>
        <dbReference type="Proteomes" id="UP000326939"/>
    </source>
</evidence>
<evidence type="ECO:0000256" key="8">
    <source>
        <dbReference type="ARBA" id="ARBA00023163"/>
    </source>
</evidence>
<feature type="compositionally biased region" description="Basic and acidic residues" evidence="11">
    <location>
        <begin position="810"/>
        <end position="820"/>
    </location>
</feature>
<feature type="compositionally biased region" description="Basic and acidic residues" evidence="11">
    <location>
        <begin position="717"/>
        <end position="731"/>
    </location>
</feature>
<feature type="region of interest" description="Disordered" evidence="11">
    <location>
        <begin position="1"/>
        <end position="52"/>
    </location>
</feature>
<dbReference type="GO" id="GO:0008270">
    <property type="term" value="F:zinc ion binding"/>
    <property type="evidence" value="ECO:0007669"/>
    <property type="project" value="UniProtKB-KW"/>
</dbReference>
<dbReference type="SMART" id="SM00291">
    <property type="entry name" value="ZnF_ZZ"/>
    <property type="match status" value="1"/>
</dbReference>
<dbReference type="PANTHER" id="PTHR12802:SF41">
    <property type="entry name" value="BRAHMA ASSOCIATED PROTEIN 155 KDA"/>
    <property type="match status" value="1"/>
</dbReference>
<keyword evidence="9" id="KW-0539">Nucleus</keyword>
<dbReference type="EMBL" id="VDCV01000004">
    <property type="protein sequence ID" value="KAB5561310.1"/>
    <property type="molecule type" value="Genomic_DNA"/>
</dbReference>
<feature type="compositionally biased region" description="Basic and acidic residues" evidence="11">
    <location>
        <begin position="599"/>
        <end position="608"/>
    </location>
</feature>
<dbReference type="GO" id="GO:0005634">
    <property type="term" value="C:nucleus"/>
    <property type="evidence" value="ECO:0007669"/>
    <property type="project" value="UniProtKB-SubCell"/>
</dbReference>
<feature type="domain" description="ZZ-type" evidence="13">
    <location>
        <begin position="289"/>
        <end position="343"/>
    </location>
</feature>
<dbReference type="InterPro" id="IPR000433">
    <property type="entry name" value="Znf_ZZ"/>
</dbReference>
<dbReference type="InterPro" id="IPR017884">
    <property type="entry name" value="SANT_dom"/>
</dbReference>
<dbReference type="Pfam" id="PF04433">
    <property type="entry name" value="SWIRM"/>
    <property type="match status" value="1"/>
</dbReference>
<comment type="subcellular location">
    <subcellularLocation>
        <location evidence="1">Nucleus</location>
    </subcellularLocation>
</comment>
<dbReference type="SUPFAM" id="SSF57850">
    <property type="entry name" value="RING/U-box"/>
    <property type="match status" value="1"/>
</dbReference>
<feature type="domain" description="HTH myb-type" evidence="16">
    <location>
        <begin position="343"/>
        <end position="385"/>
    </location>
</feature>
<sequence length="1086" mass="119155">MEEKPAWSYADSPASYEPATSRRRAGGLKRKVNSLSNSLSSPLTSKRPTREKAAVSNLSIHNGPLTRARQIPNILASSASSAGVKIEQKVVAAVPDAAAVVEEERRSRVEELQAEIEAEFEVIRSRDSNAHVVPNHCGWFSWTKIHSLEERLLPSFFNGKSQSRTPDTYLDIRNWIMKKFHANPNTLIEVKDLSELEVSDLEARQEVLEFLDYWGLINFHPLQLDPFTNADGDEAAKKDLSLEKLFRFEAIQTCPPVVTKPNFTAPTTPSRLFPESAIAEELAKLEGPSVEYHCNSCSADCSRKRYHCQKEADYDLCADCFNNSKFGSNMSSSDFILMEPAEAAGVSGGKWTDQETLLLLEALELYKENWNEIAEHVATKTKAQCILHFVQMPIEDAFFDCAIEMDGTSKETADADATIDDTSAPKDVLDTSESKTGANEDQHLTAPIEASKPDETIEVQVCQEITKDEKSSEVINGQETSKSEDVSGVKAGEEMGENIALRALTEAFEAVGYSPTPENRLSFSDVGNPVMALALFLARLAGPDAATASACSSLKSLSSNSPGMQLASRHCFLLEDAPDERKKQSCSDCVATEMADQDALKDKQEGKSQKGNCPTSGIDNKDLLDDYSDKKVEDSIPEEKKPLDSSKGEFPDKEYVVNRGEIAVTHEEVEPGRSKKSSNSELPKDHSPSIVKESDEIPAKSGCPPSSGKEPQEVSSAEEHSQLTEVAKDVDMVSNLKPPEKNGCSQSFASMSVDEPSQAADVSRDVDMVSDSLPADNDGSQQPVKSNATGEQSQITEATADVDMSSSRPTEVREPLDPKVESGATAGPLSLSLSLSLSVHKSVSLSVVMVRKRKRKRNSDVFSKLYLDEFRNFANYSGCMLKLCIPFFCIICTQIEHCRRDEVPKYSNIEKPDSEVIKDDNSIDKLKRAAISALSAAAVKAKLLANQEEDQIRELAASLIEKQLHKLETKLAFFNEMDSVIMRVREQLDRSRQRLYQERAQIIATRLGLPPSSRAMPPSLPSNRIAMNFANAFPRPPMNMVSQRPPISIPMGTLAPTPAGTFVSTTTAGNSIRPSSQDKISSIGTK</sequence>
<evidence type="ECO:0000259" key="14">
    <source>
        <dbReference type="PROSITE" id="PS50934"/>
    </source>
</evidence>
<evidence type="ECO:0000256" key="10">
    <source>
        <dbReference type="PROSITE-ProRule" id="PRU00228"/>
    </source>
</evidence>
<dbReference type="GO" id="GO:0003677">
    <property type="term" value="F:DNA binding"/>
    <property type="evidence" value="ECO:0007669"/>
    <property type="project" value="UniProtKB-KW"/>
</dbReference>
<feature type="compositionally biased region" description="Polar residues" evidence="11">
    <location>
        <begin position="1062"/>
        <end position="1086"/>
    </location>
</feature>
<keyword evidence="2" id="KW-0217">Developmental protein</keyword>
<dbReference type="InterPro" id="IPR032451">
    <property type="entry name" value="SMARCC_C"/>
</dbReference>
<name>A0A5N5N1A9_9ROSI</name>
<evidence type="ECO:0000256" key="9">
    <source>
        <dbReference type="ARBA" id="ARBA00023242"/>
    </source>
</evidence>
<keyword evidence="3" id="KW-0479">Metal-binding</keyword>
<dbReference type="SMART" id="SM00717">
    <property type="entry name" value="SANT"/>
    <property type="match status" value="1"/>
</dbReference>
<evidence type="ECO:0000256" key="6">
    <source>
        <dbReference type="ARBA" id="ARBA00023015"/>
    </source>
</evidence>
<dbReference type="InterPro" id="IPR007526">
    <property type="entry name" value="SWIRM"/>
</dbReference>
<feature type="compositionally biased region" description="Polar residues" evidence="11">
    <location>
        <begin position="609"/>
        <end position="618"/>
    </location>
</feature>
<evidence type="ECO:0000256" key="5">
    <source>
        <dbReference type="ARBA" id="ARBA00022833"/>
    </source>
</evidence>
<dbReference type="PANTHER" id="PTHR12802">
    <property type="entry name" value="SWI/SNF COMPLEX-RELATED"/>
    <property type="match status" value="1"/>
</dbReference>
<dbReference type="SUPFAM" id="SSF46689">
    <property type="entry name" value="Homeodomain-like"/>
    <property type="match status" value="2"/>
</dbReference>
<evidence type="ECO:0000259" key="12">
    <source>
        <dbReference type="PROSITE" id="PS50090"/>
    </source>
</evidence>
<keyword evidence="5" id="KW-0862">Zinc</keyword>
<dbReference type="AlphaFoldDB" id="A0A5N5N1A9"/>
<keyword evidence="7" id="KW-0238">DNA-binding</keyword>
<feature type="region of interest" description="Disordered" evidence="11">
    <location>
        <begin position="599"/>
        <end position="823"/>
    </location>
</feature>
<proteinExistence type="predicted"/>
<gene>
    <name evidence="17" type="ORF">DKX38_006267</name>
</gene>
<feature type="domain" description="SWIRM" evidence="14">
    <location>
        <begin position="131"/>
        <end position="228"/>
    </location>
</feature>
<evidence type="ECO:0000256" key="4">
    <source>
        <dbReference type="ARBA" id="ARBA00022771"/>
    </source>
</evidence>
<evidence type="ECO:0000256" key="2">
    <source>
        <dbReference type="ARBA" id="ARBA00022473"/>
    </source>
</evidence>
<evidence type="ECO:0000256" key="1">
    <source>
        <dbReference type="ARBA" id="ARBA00004123"/>
    </source>
</evidence>
<evidence type="ECO:0000256" key="3">
    <source>
        <dbReference type="ARBA" id="ARBA00022723"/>
    </source>
</evidence>
<dbReference type="InterPro" id="IPR017930">
    <property type="entry name" value="Myb_dom"/>
</dbReference>
<evidence type="ECO:0000256" key="7">
    <source>
        <dbReference type="ARBA" id="ARBA00023125"/>
    </source>
</evidence>
<evidence type="ECO:0000256" key="11">
    <source>
        <dbReference type="SAM" id="MobiDB-lite"/>
    </source>
</evidence>
<dbReference type="Pfam" id="PF00249">
    <property type="entry name" value="Myb_DNA-binding"/>
    <property type="match status" value="1"/>
</dbReference>
<comment type="caution">
    <text evidence="17">The sequence shown here is derived from an EMBL/GenBank/DDBJ whole genome shotgun (WGS) entry which is preliminary data.</text>
</comment>
<dbReference type="Pfam" id="PF00569">
    <property type="entry name" value="ZZ"/>
    <property type="match status" value="1"/>
</dbReference>
<keyword evidence="4 10" id="KW-0863">Zinc-finger</keyword>
<dbReference type="PROSITE" id="PS01357">
    <property type="entry name" value="ZF_ZZ_1"/>
    <property type="match status" value="1"/>
</dbReference>
<feature type="compositionally biased region" description="Polar residues" evidence="11">
    <location>
        <begin position="778"/>
        <end position="797"/>
    </location>
</feature>
<dbReference type="InterPro" id="IPR043145">
    <property type="entry name" value="Znf_ZZ_sf"/>
</dbReference>
<feature type="compositionally biased region" description="Basic and acidic residues" evidence="11">
    <location>
        <begin position="664"/>
        <end position="673"/>
    </location>
</feature>
<dbReference type="Pfam" id="PF16495">
    <property type="entry name" value="SWIRM-assoc_1"/>
    <property type="match status" value="1"/>
</dbReference>
<protein>
    <recommendedName>
        <fullName evidence="19">SWI/SNF complex subunit SWI3D</fullName>
    </recommendedName>
</protein>
<dbReference type="PROSITE" id="PS50135">
    <property type="entry name" value="ZF_ZZ_2"/>
    <property type="match status" value="1"/>
</dbReference>
<dbReference type="Proteomes" id="UP000326939">
    <property type="component" value="Chromosome 4"/>
</dbReference>
<dbReference type="PROSITE" id="PS50090">
    <property type="entry name" value="MYB_LIKE"/>
    <property type="match status" value="1"/>
</dbReference>
<keyword evidence="6" id="KW-0805">Transcription regulation</keyword>
<organism evidence="17 18">
    <name type="scientific">Salix brachista</name>
    <dbReference type="NCBI Taxonomy" id="2182728"/>
    <lineage>
        <taxon>Eukaryota</taxon>
        <taxon>Viridiplantae</taxon>
        <taxon>Streptophyta</taxon>
        <taxon>Embryophyta</taxon>
        <taxon>Tracheophyta</taxon>
        <taxon>Spermatophyta</taxon>
        <taxon>Magnoliopsida</taxon>
        <taxon>eudicotyledons</taxon>
        <taxon>Gunneridae</taxon>
        <taxon>Pentapetalae</taxon>
        <taxon>rosids</taxon>
        <taxon>fabids</taxon>
        <taxon>Malpighiales</taxon>
        <taxon>Salicaceae</taxon>
        <taxon>Saliceae</taxon>
        <taxon>Salix</taxon>
    </lineage>
</organism>
<feature type="domain" description="SANT" evidence="15">
    <location>
        <begin position="346"/>
        <end position="397"/>
    </location>
</feature>
<dbReference type="PROSITE" id="PS50934">
    <property type="entry name" value="SWIRM"/>
    <property type="match status" value="1"/>
</dbReference>
<feature type="compositionally biased region" description="Basic residues" evidence="11">
    <location>
        <begin position="21"/>
        <end position="32"/>
    </location>
</feature>
<dbReference type="Gene3D" id="3.30.60.90">
    <property type="match status" value="1"/>
</dbReference>
<keyword evidence="18" id="KW-1185">Reference proteome</keyword>
<reference evidence="18" key="1">
    <citation type="journal article" date="2019" name="Gigascience">
        <title>De novo genome assembly of the endangered Acer yangbiense, a plant species with extremely small populations endemic to Yunnan Province, China.</title>
        <authorList>
            <person name="Yang J."/>
            <person name="Wariss H.M."/>
            <person name="Tao L."/>
            <person name="Zhang R."/>
            <person name="Yun Q."/>
            <person name="Hollingsworth P."/>
            <person name="Dao Z."/>
            <person name="Luo G."/>
            <person name="Guo H."/>
            <person name="Ma Y."/>
            <person name="Sun W."/>
        </authorList>
    </citation>
    <scope>NUCLEOTIDE SEQUENCE [LARGE SCALE GENOMIC DNA]</scope>
    <source>
        <strain evidence="18">cv. br00</strain>
    </source>
</reference>
<feature type="region of interest" description="Disordered" evidence="11">
    <location>
        <begin position="410"/>
        <end position="440"/>
    </location>
</feature>
<feature type="domain" description="Myb-like" evidence="12">
    <location>
        <begin position="343"/>
        <end position="393"/>
    </location>
</feature>
<keyword evidence="8" id="KW-0804">Transcription</keyword>
<dbReference type="FunFam" id="1.10.10.60:FF:000014">
    <property type="entry name" value="SWI/SNF complex subunit SMARCC2 isoform C"/>
    <property type="match status" value="1"/>
</dbReference>
<evidence type="ECO:0000313" key="17">
    <source>
        <dbReference type="EMBL" id="KAB5561310.1"/>
    </source>
</evidence>
<feature type="compositionally biased region" description="Basic and acidic residues" evidence="11">
    <location>
        <begin position="619"/>
        <end position="656"/>
    </location>
</feature>
<dbReference type="InterPro" id="IPR001005">
    <property type="entry name" value="SANT/Myb"/>
</dbReference>
<dbReference type="PROSITE" id="PS51293">
    <property type="entry name" value="SANT"/>
    <property type="match status" value="1"/>
</dbReference>
<feature type="compositionally biased region" description="Basic and acidic residues" evidence="11">
    <location>
        <begin position="423"/>
        <end position="440"/>
    </location>
</feature>
<evidence type="ECO:0000259" key="16">
    <source>
        <dbReference type="PROSITE" id="PS51294"/>
    </source>
</evidence>
<dbReference type="InterPro" id="IPR036388">
    <property type="entry name" value="WH-like_DNA-bd_sf"/>
</dbReference>
<dbReference type="Gene3D" id="1.10.10.10">
    <property type="entry name" value="Winged helix-like DNA-binding domain superfamily/Winged helix DNA-binding domain"/>
    <property type="match status" value="1"/>
</dbReference>
<accession>A0A5N5N1A9</accession>
<feature type="region of interest" description="Disordered" evidence="11">
    <location>
        <begin position="1060"/>
        <end position="1086"/>
    </location>
</feature>
<dbReference type="InterPro" id="IPR009057">
    <property type="entry name" value="Homeodomain-like_sf"/>
</dbReference>
<feature type="compositionally biased region" description="Basic and acidic residues" evidence="11">
    <location>
        <begin position="682"/>
        <end position="698"/>
    </location>
</feature>
<dbReference type="Gene3D" id="1.10.10.60">
    <property type="entry name" value="Homeodomain-like"/>
    <property type="match status" value="1"/>
</dbReference>
<evidence type="ECO:0000259" key="15">
    <source>
        <dbReference type="PROSITE" id="PS51293"/>
    </source>
</evidence>
<dbReference type="PROSITE" id="PS51294">
    <property type="entry name" value="HTH_MYB"/>
    <property type="match status" value="1"/>
</dbReference>
<evidence type="ECO:0008006" key="19">
    <source>
        <dbReference type="Google" id="ProtNLM"/>
    </source>
</evidence>
<dbReference type="CDD" id="cd02336">
    <property type="entry name" value="ZZ_RSC8"/>
    <property type="match status" value="1"/>
</dbReference>
<dbReference type="CDD" id="cd00167">
    <property type="entry name" value="SANT"/>
    <property type="match status" value="1"/>
</dbReference>
<feature type="region of interest" description="Disordered" evidence="11">
    <location>
        <begin position="468"/>
        <end position="489"/>
    </location>
</feature>